<protein>
    <recommendedName>
        <fullName evidence="3">Cilia-and flagella-associated protein 74</fullName>
    </recommendedName>
</protein>
<name>A0A8B6BYE8_MYTGA</name>
<evidence type="ECO:0008006" key="3">
    <source>
        <dbReference type="Google" id="ProtNLM"/>
    </source>
</evidence>
<dbReference type="AlphaFoldDB" id="A0A8B6BYE8"/>
<dbReference type="InterPro" id="IPR013783">
    <property type="entry name" value="Ig-like_fold"/>
</dbReference>
<dbReference type="PANTHER" id="PTHR22538">
    <property type="entry name" value="CILIA- AND FLAGELLA-ASSOCIATED PROTEIN 74"/>
    <property type="match status" value="1"/>
</dbReference>
<dbReference type="Gene3D" id="2.60.40.10">
    <property type="entry name" value="Immunoglobulins"/>
    <property type="match status" value="1"/>
</dbReference>
<accession>A0A8B6BYE8</accession>
<evidence type="ECO:0000313" key="2">
    <source>
        <dbReference type="Proteomes" id="UP000596742"/>
    </source>
</evidence>
<evidence type="ECO:0000313" key="1">
    <source>
        <dbReference type="EMBL" id="VDH97169.1"/>
    </source>
</evidence>
<dbReference type="OrthoDB" id="545169at2759"/>
<organism evidence="1 2">
    <name type="scientific">Mytilus galloprovincialis</name>
    <name type="common">Mediterranean mussel</name>
    <dbReference type="NCBI Taxonomy" id="29158"/>
    <lineage>
        <taxon>Eukaryota</taxon>
        <taxon>Metazoa</taxon>
        <taxon>Spiralia</taxon>
        <taxon>Lophotrochozoa</taxon>
        <taxon>Mollusca</taxon>
        <taxon>Bivalvia</taxon>
        <taxon>Autobranchia</taxon>
        <taxon>Pteriomorphia</taxon>
        <taxon>Mytilida</taxon>
        <taxon>Mytiloidea</taxon>
        <taxon>Mytilidae</taxon>
        <taxon>Mytilinae</taxon>
        <taxon>Mytilus</taxon>
    </lineage>
</organism>
<keyword evidence="2" id="KW-1185">Reference proteome</keyword>
<dbReference type="EMBL" id="UYJE01000863">
    <property type="protein sequence ID" value="VDH97169.1"/>
    <property type="molecule type" value="Genomic_DNA"/>
</dbReference>
<comment type="caution">
    <text evidence="1">The sequence shown here is derived from an EMBL/GenBank/DDBJ whole genome shotgun (WGS) entry which is preliminary data.</text>
</comment>
<dbReference type="Proteomes" id="UP000596742">
    <property type="component" value="Unassembled WGS sequence"/>
</dbReference>
<gene>
    <name evidence="1" type="ORF">MGAL_10B037489</name>
</gene>
<dbReference type="PANTHER" id="PTHR22538:SF0">
    <property type="entry name" value="CILIA- AND FLAGELLA-ASSOCIATED PROTEIN 74"/>
    <property type="match status" value="1"/>
</dbReference>
<proteinExistence type="predicted"/>
<sequence length="361" mass="39719">MLNALRVLPPDGTHTILISFTPEAGRVFHEVLQINSGTSVLHVTVMGEGVNPIINLDMPTENGVFDIGAVLAGEYLERTFKMQNSSSLSIDYSIKLESLSLLRHAKSQELPSFIKPDEKMKSLVGTQNNNGQNIFDLVPSEGRIAPGATQEVTVTFAPDHPSDHYSDFVKIELFGKKESHSFQIKGMAKKNVMFVHGVDETTVNVESLSENPPSTLEEEELKGILPSVLFSVKSIAKESEFVPGSREIYVGCVRTMAVSQKKNGEFQFENVQAITSKGFNIDPQRGMVEAGNLKPVTVTWSPPPGHDVQFDDKPNEPVEASIILTLKGDITEQVKVMLRAYVVSDVEDKTEKTESTENTQT</sequence>
<reference evidence="1" key="1">
    <citation type="submission" date="2018-11" db="EMBL/GenBank/DDBJ databases">
        <authorList>
            <person name="Alioto T."/>
            <person name="Alioto T."/>
        </authorList>
    </citation>
    <scope>NUCLEOTIDE SEQUENCE</scope>
</reference>